<protein>
    <recommendedName>
        <fullName evidence="4">t-SNARE coiled-coil homology domain-containing protein</fullName>
    </recommendedName>
</protein>
<dbReference type="Proteomes" id="UP000027195">
    <property type="component" value="Unassembled WGS sequence"/>
</dbReference>
<dbReference type="AlphaFoldDB" id="A0A067MFT9"/>
<dbReference type="InParanoid" id="A0A067MFT9"/>
<proteinExistence type="predicted"/>
<evidence type="ECO:0000313" key="2">
    <source>
        <dbReference type="EMBL" id="KDQ14678.1"/>
    </source>
</evidence>
<accession>A0A067MFT9</accession>
<name>A0A067MFT9_BOTB1</name>
<evidence type="ECO:0000313" key="3">
    <source>
        <dbReference type="Proteomes" id="UP000027195"/>
    </source>
</evidence>
<dbReference type="EMBL" id="KL198036">
    <property type="protein sequence ID" value="KDQ14678.1"/>
    <property type="molecule type" value="Genomic_DNA"/>
</dbReference>
<reference evidence="3" key="1">
    <citation type="journal article" date="2014" name="Proc. Natl. Acad. Sci. U.S.A.">
        <title>Extensive sampling of basidiomycete genomes demonstrates inadequacy of the white-rot/brown-rot paradigm for wood decay fungi.</title>
        <authorList>
            <person name="Riley R."/>
            <person name="Salamov A.A."/>
            <person name="Brown D.W."/>
            <person name="Nagy L.G."/>
            <person name="Floudas D."/>
            <person name="Held B.W."/>
            <person name="Levasseur A."/>
            <person name="Lombard V."/>
            <person name="Morin E."/>
            <person name="Otillar R."/>
            <person name="Lindquist E.A."/>
            <person name="Sun H."/>
            <person name="LaButti K.M."/>
            <person name="Schmutz J."/>
            <person name="Jabbour D."/>
            <person name="Luo H."/>
            <person name="Baker S.E."/>
            <person name="Pisabarro A.G."/>
            <person name="Walton J.D."/>
            <person name="Blanchette R.A."/>
            <person name="Henrissat B."/>
            <person name="Martin F."/>
            <person name="Cullen D."/>
            <person name="Hibbett D.S."/>
            <person name="Grigoriev I.V."/>
        </authorList>
    </citation>
    <scope>NUCLEOTIDE SEQUENCE [LARGE SCALE GENOMIC DNA]</scope>
    <source>
        <strain evidence="3">FD-172 SS1</strain>
    </source>
</reference>
<evidence type="ECO:0000256" key="1">
    <source>
        <dbReference type="SAM" id="MobiDB-lite"/>
    </source>
</evidence>
<evidence type="ECO:0008006" key="4">
    <source>
        <dbReference type="Google" id="ProtNLM"/>
    </source>
</evidence>
<organism evidence="2 3">
    <name type="scientific">Botryobasidium botryosum (strain FD-172 SS1)</name>
    <dbReference type="NCBI Taxonomy" id="930990"/>
    <lineage>
        <taxon>Eukaryota</taxon>
        <taxon>Fungi</taxon>
        <taxon>Dikarya</taxon>
        <taxon>Basidiomycota</taxon>
        <taxon>Agaricomycotina</taxon>
        <taxon>Agaricomycetes</taxon>
        <taxon>Cantharellales</taxon>
        <taxon>Botryobasidiaceae</taxon>
        <taxon>Botryobasidium</taxon>
    </lineage>
</organism>
<gene>
    <name evidence="2" type="ORF">BOTBODRAFT_32434</name>
</gene>
<dbReference type="HOGENOM" id="CLU_2621703_0_0_1"/>
<feature type="region of interest" description="Disordered" evidence="1">
    <location>
        <begin position="1"/>
        <end position="25"/>
    </location>
</feature>
<keyword evidence="3" id="KW-1185">Reference proteome</keyword>
<sequence>MDDCRDSANENACPPIHGAETPSSTAQIELDEQLTVAERALSNVTTYAQEMMAHLRFRRNQCSIIHCRLPTDILIIIF</sequence>